<accession>A0AA88XS38</accession>
<evidence type="ECO:0000313" key="4">
    <source>
        <dbReference type="EMBL" id="KAK3087572.1"/>
    </source>
</evidence>
<organism evidence="4 5">
    <name type="scientific">Pinctada imbricata</name>
    <name type="common">Atlantic pearl-oyster</name>
    <name type="synonym">Pinctada martensii</name>
    <dbReference type="NCBI Taxonomy" id="66713"/>
    <lineage>
        <taxon>Eukaryota</taxon>
        <taxon>Metazoa</taxon>
        <taxon>Spiralia</taxon>
        <taxon>Lophotrochozoa</taxon>
        <taxon>Mollusca</taxon>
        <taxon>Bivalvia</taxon>
        <taxon>Autobranchia</taxon>
        <taxon>Pteriomorphia</taxon>
        <taxon>Pterioida</taxon>
        <taxon>Pterioidea</taxon>
        <taxon>Pteriidae</taxon>
        <taxon>Pinctada</taxon>
    </lineage>
</organism>
<dbReference type="GO" id="GO:0009982">
    <property type="term" value="F:pseudouridine synthase activity"/>
    <property type="evidence" value="ECO:0007669"/>
    <property type="project" value="InterPro"/>
</dbReference>
<dbReference type="GO" id="GO:0001522">
    <property type="term" value="P:pseudouridine synthesis"/>
    <property type="evidence" value="ECO:0007669"/>
    <property type="project" value="InterPro"/>
</dbReference>
<evidence type="ECO:0000259" key="3">
    <source>
        <dbReference type="Pfam" id="PF01509"/>
    </source>
</evidence>
<protein>
    <recommendedName>
        <fullName evidence="3">Pseudouridine synthase II N-terminal domain-containing protein</fullName>
    </recommendedName>
</protein>
<dbReference type="GO" id="GO:0006396">
    <property type="term" value="P:RNA processing"/>
    <property type="evidence" value="ECO:0007669"/>
    <property type="project" value="InterPro"/>
</dbReference>
<dbReference type="PANTHER" id="PTHR13195:SF0">
    <property type="entry name" value="PSEUDOURIDYLATE SYNTHASE TRUB2, MITOCHONDRIAL"/>
    <property type="match status" value="1"/>
</dbReference>
<dbReference type="InterPro" id="IPR039048">
    <property type="entry name" value="Trub2"/>
</dbReference>
<dbReference type="AlphaFoldDB" id="A0AA88XS38"/>
<sequence>MTKEKHATRDRHSHDLPRIYPLHKNRTCRHDQLVYHVSGKFGTMTDDFTDTGRLIQKTTYHHITKPKLEKICSHSQNMHQKYMFEYSGVSPDSQEAYELAVKGMIRPLTPNTPPILYGIKCIEFEPPDFTLEIHSINENCDYLCSLIHDIGLHLKSSAVATKVRRVRYGFFHLEHALTFTQWHYDSILENIDVCRKLLTPENLLMTHTLTAQNESPSHGNKPTKLLQSPKSIQDLNFMRKRTRKQLDHQSKEK</sequence>
<dbReference type="InterPro" id="IPR002501">
    <property type="entry name" value="PsdUridine_synth_N"/>
</dbReference>
<evidence type="ECO:0000256" key="2">
    <source>
        <dbReference type="SAM" id="MobiDB-lite"/>
    </source>
</evidence>
<feature type="region of interest" description="Disordered" evidence="2">
    <location>
        <begin position="211"/>
        <end position="253"/>
    </location>
</feature>
<dbReference type="InterPro" id="IPR020103">
    <property type="entry name" value="PsdUridine_synth_cat_dom_sf"/>
</dbReference>
<proteinExistence type="inferred from homology"/>
<dbReference type="EMBL" id="VSWD01000011">
    <property type="protein sequence ID" value="KAK3087572.1"/>
    <property type="molecule type" value="Genomic_DNA"/>
</dbReference>
<name>A0AA88XS38_PINIB</name>
<keyword evidence="5" id="KW-1185">Reference proteome</keyword>
<dbReference type="Pfam" id="PF01509">
    <property type="entry name" value="TruB_N"/>
    <property type="match status" value="1"/>
</dbReference>
<reference evidence="4" key="1">
    <citation type="submission" date="2019-08" db="EMBL/GenBank/DDBJ databases">
        <title>The improved chromosome-level genome for the pearl oyster Pinctada fucata martensii using PacBio sequencing and Hi-C.</title>
        <authorList>
            <person name="Zheng Z."/>
        </authorList>
    </citation>
    <scope>NUCLEOTIDE SEQUENCE</scope>
    <source>
        <strain evidence="4">ZZ-2019</strain>
        <tissue evidence="4">Adductor muscle</tissue>
    </source>
</reference>
<evidence type="ECO:0000313" key="5">
    <source>
        <dbReference type="Proteomes" id="UP001186944"/>
    </source>
</evidence>
<dbReference type="Proteomes" id="UP001186944">
    <property type="component" value="Unassembled WGS sequence"/>
</dbReference>
<dbReference type="Gene3D" id="3.30.2350.10">
    <property type="entry name" value="Pseudouridine synthase"/>
    <property type="match status" value="1"/>
</dbReference>
<comment type="similarity">
    <text evidence="1">Belongs to the pseudouridine synthase TruB family.</text>
</comment>
<evidence type="ECO:0000256" key="1">
    <source>
        <dbReference type="ARBA" id="ARBA00008999"/>
    </source>
</evidence>
<gene>
    <name evidence="4" type="ORF">FSP39_007673</name>
</gene>
<comment type="caution">
    <text evidence="4">The sequence shown here is derived from an EMBL/GenBank/DDBJ whole genome shotgun (WGS) entry which is preliminary data.</text>
</comment>
<dbReference type="GO" id="GO:0003723">
    <property type="term" value="F:RNA binding"/>
    <property type="evidence" value="ECO:0007669"/>
    <property type="project" value="InterPro"/>
</dbReference>
<feature type="domain" description="Pseudouridine synthase II N-terminal" evidence="3">
    <location>
        <begin position="32"/>
        <end position="135"/>
    </location>
</feature>
<dbReference type="SUPFAM" id="SSF55120">
    <property type="entry name" value="Pseudouridine synthase"/>
    <property type="match status" value="1"/>
</dbReference>
<dbReference type="PANTHER" id="PTHR13195">
    <property type="entry name" value="PSEUDOURIDINE SYNTHASE-RELATED"/>
    <property type="match status" value="1"/>
</dbReference>
<feature type="compositionally biased region" description="Basic and acidic residues" evidence="2">
    <location>
        <begin position="244"/>
        <end position="253"/>
    </location>
</feature>
<feature type="compositionally biased region" description="Polar residues" evidence="2">
    <location>
        <begin position="211"/>
        <end position="234"/>
    </location>
</feature>